<evidence type="ECO:0000259" key="16">
    <source>
        <dbReference type="Pfam" id="PF12922"/>
    </source>
</evidence>
<protein>
    <recommendedName>
        <fullName evidence="5">protoporphyrinogen oxidase</fullName>
        <ecNumber evidence="5">1.3.3.4</ecNumber>
    </recommendedName>
</protein>
<dbReference type="UniPathway" id="UPA00251">
    <property type="reaction ID" value="UER00324"/>
</dbReference>
<evidence type="ECO:0000259" key="15">
    <source>
        <dbReference type="Pfam" id="PF12717"/>
    </source>
</evidence>
<dbReference type="Gene3D" id="3.50.50.60">
    <property type="entry name" value="FAD/NAD(P)-binding domain"/>
    <property type="match status" value="1"/>
</dbReference>
<dbReference type="GO" id="GO:0051301">
    <property type="term" value="P:cell division"/>
    <property type="evidence" value="ECO:0007669"/>
    <property type="project" value="UniProtKB-KW"/>
</dbReference>
<dbReference type="GO" id="GO:0042393">
    <property type="term" value="F:histone binding"/>
    <property type="evidence" value="ECO:0000318"/>
    <property type="project" value="GO_Central"/>
</dbReference>
<evidence type="ECO:0000259" key="14">
    <source>
        <dbReference type="Pfam" id="PF01593"/>
    </source>
</evidence>
<dbReference type="GO" id="GO:0010032">
    <property type="term" value="P:meiotic chromosome condensation"/>
    <property type="evidence" value="ECO:0000318"/>
    <property type="project" value="GO_Central"/>
</dbReference>
<dbReference type="GO" id="GO:0004729">
    <property type="term" value="F:oxygen-dependent protoporphyrinogen oxidase activity"/>
    <property type="evidence" value="ECO:0007669"/>
    <property type="project" value="UniProtKB-EC"/>
</dbReference>
<organism evidence="17 18">
    <name type="scientific">Batrachochytrium dendrobatidis (strain JAM81 / FGSC 10211)</name>
    <name type="common">Frog chytrid fungus</name>
    <dbReference type="NCBI Taxonomy" id="684364"/>
    <lineage>
        <taxon>Eukaryota</taxon>
        <taxon>Fungi</taxon>
        <taxon>Fungi incertae sedis</taxon>
        <taxon>Chytridiomycota</taxon>
        <taxon>Chytridiomycota incertae sedis</taxon>
        <taxon>Chytridiomycetes</taxon>
        <taxon>Rhizophydiales</taxon>
        <taxon>Rhizophydiales incertae sedis</taxon>
        <taxon>Batrachochytrium</taxon>
    </lineage>
</organism>
<evidence type="ECO:0000256" key="13">
    <source>
        <dbReference type="SAM" id="MobiDB-lite"/>
    </source>
</evidence>
<dbReference type="OrthoDB" id="436262at2759"/>
<dbReference type="RefSeq" id="XP_006675731.1">
    <property type="nucleotide sequence ID" value="XM_006675668.1"/>
</dbReference>
<evidence type="ECO:0000256" key="8">
    <source>
        <dbReference type="ARBA" id="ARBA00023067"/>
    </source>
</evidence>
<evidence type="ECO:0000256" key="2">
    <source>
        <dbReference type="ARBA" id="ARBA00004123"/>
    </source>
</evidence>
<dbReference type="OMA" id="DVIAKLW"/>
<dbReference type="PANTHER" id="PTHR14222">
    <property type="entry name" value="CONDENSIN"/>
    <property type="match status" value="1"/>
</dbReference>
<dbReference type="SUPFAM" id="SSF48371">
    <property type="entry name" value="ARM repeat"/>
    <property type="match status" value="1"/>
</dbReference>
<dbReference type="InterPro" id="IPR036188">
    <property type="entry name" value="FAD/NAD-bd_sf"/>
</dbReference>
<dbReference type="Gene3D" id="1.25.10.10">
    <property type="entry name" value="Leucine-rich Repeat Variant"/>
    <property type="match status" value="2"/>
</dbReference>
<comment type="pathway">
    <text evidence="3">Porphyrin-containing compound metabolism; protoporphyrin-IX biosynthesis; protoporphyrin-IX from protoporphyrinogen-IX: step 1/1.</text>
</comment>
<keyword evidence="6" id="KW-0132">Cell division</keyword>
<accession>F4NUE3</accession>
<dbReference type="SUPFAM" id="SSF51905">
    <property type="entry name" value="FAD/NAD(P)-binding domain"/>
    <property type="match status" value="1"/>
</dbReference>
<dbReference type="GO" id="GO:0000796">
    <property type="term" value="C:condensin complex"/>
    <property type="evidence" value="ECO:0000318"/>
    <property type="project" value="GO_Central"/>
</dbReference>
<dbReference type="NCBIfam" id="TIGR00562">
    <property type="entry name" value="proto_IX_ox"/>
    <property type="match status" value="1"/>
</dbReference>
<evidence type="ECO:0000256" key="4">
    <source>
        <dbReference type="ARBA" id="ARBA00010551"/>
    </source>
</evidence>
<dbReference type="FunCoup" id="F4NUE3">
    <property type="interactions" value="273"/>
</dbReference>
<dbReference type="Pfam" id="PF12717">
    <property type="entry name" value="Cnd1"/>
    <property type="match status" value="1"/>
</dbReference>
<dbReference type="HOGENOM" id="CLU_001867_2_1_1"/>
<comment type="similarity">
    <text evidence="4">Belongs to the protoporphyrinogen/coproporphyrinogen oxidase family. Protoporphyrinogen oxidase subfamily.</text>
</comment>
<keyword evidence="11" id="KW-0131">Cell cycle</keyword>
<keyword evidence="7" id="KW-0498">Mitosis</keyword>
<keyword evidence="18" id="KW-1185">Reference proteome</keyword>
<dbReference type="GO" id="GO:0005634">
    <property type="term" value="C:nucleus"/>
    <property type="evidence" value="ECO:0007669"/>
    <property type="project" value="UniProtKB-SubCell"/>
</dbReference>
<dbReference type="InterPro" id="IPR002937">
    <property type="entry name" value="Amino_oxidase"/>
</dbReference>
<dbReference type="Pfam" id="PF12922">
    <property type="entry name" value="Cnd1_N"/>
    <property type="match status" value="1"/>
</dbReference>
<evidence type="ECO:0000313" key="18">
    <source>
        <dbReference type="Proteomes" id="UP000007241"/>
    </source>
</evidence>
<dbReference type="GO" id="GO:0007076">
    <property type="term" value="P:mitotic chromosome condensation"/>
    <property type="evidence" value="ECO:0000318"/>
    <property type="project" value="GO_Central"/>
</dbReference>
<gene>
    <name evidence="17" type="ORF">BATDEDRAFT_34034</name>
</gene>
<evidence type="ECO:0000256" key="12">
    <source>
        <dbReference type="ARBA" id="ARBA00047554"/>
    </source>
</evidence>
<comment type="subcellular location">
    <subcellularLocation>
        <location evidence="2">Nucleus</location>
    </subcellularLocation>
</comment>
<dbReference type="EC" id="1.3.3.4" evidence="5"/>
<evidence type="ECO:0000256" key="11">
    <source>
        <dbReference type="ARBA" id="ARBA00023306"/>
    </source>
</evidence>
<dbReference type="InterPro" id="IPR024324">
    <property type="entry name" value="Condensin_cplx_su1_N"/>
</dbReference>
<comment type="catalytic activity">
    <reaction evidence="12">
        <text>protoporphyrinogen IX + 3 O2 = protoporphyrin IX + 3 H2O2</text>
        <dbReference type="Rhea" id="RHEA:25576"/>
        <dbReference type="ChEBI" id="CHEBI:15379"/>
        <dbReference type="ChEBI" id="CHEBI:16240"/>
        <dbReference type="ChEBI" id="CHEBI:57306"/>
        <dbReference type="ChEBI" id="CHEBI:57307"/>
        <dbReference type="EC" id="1.3.3.4"/>
    </reaction>
</comment>
<evidence type="ECO:0000313" key="17">
    <source>
        <dbReference type="EMBL" id="EGF84008.1"/>
    </source>
</evidence>
<feature type="compositionally biased region" description="Basic and acidic residues" evidence="13">
    <location>
        <begin position="1824"/>
        <end position="1841"/>
    </location>
</feature>
<feature type="domain" description="Condensin complex subunit 1 N-terminal" evidence="16">
    <location>
        <begin position="601"/>
        <end position="761"/>
    </location>
</feature>
<dbReference type="GO" id="GO:0006782">
    <property type="term" value="P:protoporphyrinogen IX biosynthetic process"/>
    <property type="evidence" value="ECO:0007669"/>
    <property type="project" value="UniProtKB-UniPathway"/>
</dbReference>
<keyword evidence="9" id="KW-0539">Nucleus</keyword>
<dbReference type="PANTHER" id="PTHR14222:SF2">
    <property type="entry name" value="CONDENSIN COMPLEX SUBUNIT 1"/>
    <property type="match status" value="1"/>
</dbReference>
<dbReference type="EMBL" id="GL882879">
    <property type="protein sequence ID" value="EGF84008.1"/>
    <property type="molecule type" value="Genomic_DNA"/>
</dbReference>
<comment type="function">
    <text evidence="1">Catalyzes the 6-electron oxidation of protoporphyrinogen-IX to form protoporphyrin-IX.</text>
</comment>
<evidence type="ECO:0000256" key="10">
    <source>
        <dbReference type="ARBA" id="ARBA00023244"/>
    </source>
</evidence>
<evidence type="ECO:0000256" key="1">
    <source>
        <dbReference type="ARBA" id="ARBA00002600"/>
    </source>
</evidence>
<reference evidence="17 18" key="1">
    <citation type="submission" date="2009-12" db="EMBL/GenBank/DDBJ databases">
        <title>The draft genome of Batrachochytrium dendrobatidis.</title>
        <authorList>
            <consortium name="US DOE Joint Genome Institute (JGI-PGF)"/>
            <person name="Kuo A."/>
            <person name="Salamov A."/>
            <person name="Schmutz J."/>
            <person name="Lucas S."/>
            <person name="Pitluck S."/>
            <person name="Rosenblum E."/>
            <person name="Stajich J."/>
            <person name="Eisen M."/>
            <person name="Grigoriev I.V."/>
        </authorList>
    </citation>
    <scope>NUCLEOTIDE SEQUENCE [LARGE SCALE GENOMIC DNA]</scope>
    <source>
        <strain evidence="18">JAM81 / FGSC 10211</strain>
    </source>
</reference>
<dbReference type="InterPro" id="IPR004572">
    <property type="entry name" value="Protoporphyrinogen_oxidase"/>
</dbReference>
<dbReference type="GeneID" id="18240303"/>
<dbReference type="InParanoid" id="F4NUE3"/>
<keyword evidence="8" id="KW-0226">DNA condensation</keyword>
<dbReference type="Proteomes" id="UP000007241">
    <property type="component" value="Unassembled WGS sequence"/>
</dbReference>
<keyword evidence="10" id="KW-0627">Porphyrin biosynthesis</keyword>
<dbReference type="GO" id="GO:0000779">
    <property type="term" value="C:condensed chromosome, centromeric region"/>
    <property type="evidence" value="ECO:0000318"/>
    <property type="project" value="GO_Central"/>
</dbReference>
<dbReference type="STRING" id="684364.F4NUE3"/>
<evidence type="ECO:0000256" key="6">
    <source>
        <dbReference type="ARBA" id="ARBA00022618"/>
    </source>
</evidence>
<dbReference type="SUPFAM" id="SSF54373">
    <property type="entry name" value="FAD-linked reductases, C-terminal domain"/>
    <property type="match status" value="1"/>
</dbReference>
<evidence type="ECO:0000256" key="7">
    <source>
        <dbReference type="ARBA" id="ARBA00022776"/>
    </source>
</evidence>
<dbReference type="InterPro" id="IPR011989">
    <property type="entry name" value="ARM-like"/>
</dbReference>
<evidence type="ECO:0000256" key="5">
    <source>
        <dbReference type="ARBA" id="ARBA00012867"/>
    </source>
</evidence>
<feature type="region of interest" description="Disordered" evidence="13">
    <location>
        <begin position="1805"/>
        <end position="1851"/>
    </location>
</feature>
<evidence type="ECO:0000256" key="9">
    <source>
        <dbReference type="ARBA" id="ARBA00023242"/>
    </source>
</evidence>
<feature type="domain" description="Amine oxidase" evidence="14">
    <location>
        <begin position="6"/>
        <end position="140"/>
    </location>
</feature>
<dbReference type="InterPro" id="IPR032682">
    <property type="entry name" value="Cnd1_C"/>
</dbReference>
<evidence type="ECO:0000256" key="3">
    <source>
        <dbReference type="ARBA" id="ARBA00005073"/>
    </source>
</evidence>
<feature type="domain" description="Condensin complex subunit 1 C-terminal" evidence="15">
    <location>
        <begin position="1554"/>
        <end position="1711"/>
    </location>
</feature>
<name>F4NUE3_BATDJ</name>
<dbReference type="InterPro" id="IPR026971">
    <property type="entry name" value="CND1/NCAPD3"/>
</dbReference>
<dbReference type="InterPro" id="IPR016024">
    <property type="entry name" value="ARM-type_fold"/>
</dbReference>
<proteinExistence type="inferred from homology"/>
<sequence length="1885" mass="212557">MQTLTDRLVHRLKELGVTFLQAKCTHLNHKPDCIQVQLNNGLTLDADHVVSAVSSQVLAQLLLPSDMTDIMTYNPSVTVGVVNLVYKGADALPVQGFGYLVPRSETANTDIIGCIFDSSALPDQDSPQDFTRLTVMMGGHMFAKKFGFAPNDKENADLVSGNQLSRKLEKIAVETVQAHLNIPVEKLDAVKAVVLKECIPQYQVGHADRVARLIKYMESDYSGRISLCGSSYYGVGVNDCVHGSRMAPVRVTILFIAVPIDCIGMDSDMHQTIDSSFYKNEVSSNPTIHYSHMADLIRPSTRHTYVADISMSDDPKWTIQPNLMSILTEEFTQESDSGDHTAMLENIQITSPSPVVIALNPQLQSASSLQIHITFKKPVCLEWVQIMQSASRIQELYLDGLYQCTAKAELLSDSDDEESNSRNDHWYLLSIENLDKEISTCTIKFLGLNPTTEFCIASIVVGGSLSSNYTARSIYTSMIEHQPKIQSVVNPDQDSVQVHNNDCTFQATVVLMPITRKSVNFKMNFFVLHEELLLWQEVSTVSTNSFDYEVPVPALSLDETEHILDELVVLLQDDPSSLLQPRPFDTCKSYIKHMRCLTPASADKFSDILISAFGQAIASITLDLAENASHNFEADRILAEKFAFLLVSWIQTATAISKEETTQTSTTVKSLKSKSKLSSLAQDNQQWDWIGQRERIITHLEHLVELELDRLILATSERDVLTSMICKSISLILESPEVLKREPVCIALIDTLCIIATRYETPAQFGGVRSRIEDFLREDNLADFVANLLNSMIANHNNAAFVEIILKDIADRHFTEKDLKAAKTISKLLVKFSEMRPKEFLKSMAFMQCQFDSEIYAIRCAMIEVVGNLIHLHLVNDTSESAAKSLHSYYDILEERLRDVNYYVRAKVLQVIMKLSERRQDAPAVTDIPLDTRHQLVALTINRLQDKASIVRKNAIKLLAHFIETSPFIAIEEDQGRLSLKYFETHKADLLRVMESKYPTEVLEMLIHGTNTTIEEATKGNANDDVSMDASASESDTDAMTIVNEADADTTAQDSSNSNAVNAIDPIQLNDIELQRLRVLLKYYDDGIQFINQINGAVSLLCDLLSSSIKTEVIETMRFFVVAFRFEMESSWEGVRRMVHKIWDKDTTDNESSGIREHVIRCYESLFLDPPEGPRAVEDVIADNLVALTQRMNLAELTSLEQLISTMVQTDRFNMKAVNLLWSIFCKYLLYLCSKHANVPIAKRQGAVMILGMIGKSRKDILLQNIDRLVRNGLGEGDKISLVLSRHTCLTLQHAAANKRQKGSIATRFDRLNVDHAMFQRLSTIILTPTMSLDWFGFCEQAINTIYALAEQPDMIVGSLVKQLACRVFGSMNTATSVPSISTDIMSELSNAISSKLVIGETQSNPPTTATTNSIHLAQLCFLVGHVAIKQIVHLEIIENEWKRRCHSVKNNQTPSKHGATSDLEQTTGTVEDEFTDRVIYVREHELLFGPKSLLGVFGPLLTHICLNNRTFQNPTLQIMSTLALCKFMCVSSQFCESHLPLLFTILERSDNPTIRSNTLISLGDMTISFNFLIDQSIAHLYQRLTDSDLSVRKNTLMVLTFLILNGMIKVKGQIFEMAKCLEDKDKRISDLAKLFFTELSTKDNAIYNNLPDMISNLECVEEDKYRRIMKFLFEFIKQDRQSESIIDKLCARFCNANTERQWQDIAFCLSLISFSTEKSLKKLVDALPMYQDKLHPEKVYKYFTDIIKKVKKIPGKPELKQMVDEYEKTLQELHVKCVENHEAVIKAEQDKKITSHLPKAMVINKQFNRRDELEHSSDEEDKSAEPEVQKELEENDKIENSDSETETVVFDAFPKRTRSVVSKLPKHIGGSPVTRRQINAMGDN</sequence>
<dbReference type="Pfam" id="PF01593">
    <property type="entry name" value="Amino_oxidase"/>
    <property type="match status" value="1"/>
</dbReference>